<evidence type="ECO:0000313" key="1">
    <source>
        <dbReference type="EMBL" id="KAF0047637.1"/>
    </source>
</evidence>
<dbReference type="Proteomes" id="UP000438429">
    <property type="component" value="Unassembled WGS sequence"/>
</dbReference>
<dbReference type="EMBL" id="VEVO01000001">
    <property type="protein sequence ID" value="KAF0047637.1"/>
    <property type="molecule type" value="Genomic_DNA"/>
</dbReference>
<sequence>MTMKQVLSELQLQVVDVIPQPCSTGTVIETVGSARYSILIITYDIARLIYEKQFPRHRIGDAYVLCVRRGTST</sequence>
<name>A0A6A4TL70_SCOMX</name>
<dbReference type="AlphaFoldDB" id="A0A6A4TL70"/>
<reference evidence="1 2" key="1">
    <citation type="submission" date="2019-06" db="EMBL/GenBank/DDBJ databases">
        <title>Draft genomes of female and male turbot (Scophthalmus maximus).</title>
        <authorList>
            <person name="Xu H."/>
            <person name="Xu X.-W."/>
            <person name="Shao C."/>
            <person name="Chen S."/>
        </authorList>
    </citation>
    <scope>NUCLEOTIDE SEQUENCE [LARGE SCALE GENOMIC DNA]</scope>
    <source>
        <strain evidence="1">Ysfricsl-2016a</strain>
        <tissue evidence="1">Blood</tissue>
    </source>
</reference>
<comment type="caution">
    <text evidence="1">The sequence shown here is derived from an EMBL/GenBank/DDBJ whole genome shotgun (WGS) entry which is preliminary data.</text>
</comment>
<gene>
    <name evidence="1" type="ORF">F2P81_001270</name>
</gene>
<accession>A0A6A4TL70</accession>
<evidence type="ECO:0000313" key="2">
    <source>
        <dbReference type="Proteomes" id="UP000438429"/>
    </source>
</evidence>
<proteinExistence type="predicted"/>
<protein>
    <submittedName>
        <fullName evidence="1">Uncharacterized protein</fullName>
    </submittedName>
</protein>
<organism evidence="1 2">
    <name type="scientific">Scophthalmus maximus</name>
    <name type="common">Turbot</name>
    <name type="synonym">Psetta maxima</name>
    <dbReference type="NCBI Taxonomy" id="52904"/>
    <lineage>
        <taxon>Eukaryota</taxon>
        <taxon>Metazoa</taxon>
        <taxon>Chordata</taxon>
        <taxon>Craniata</taxon>
        <taxon>Vertebrata</taxon>
        <taxon>Euteleostomi</taxon>
        <taxon>Actinopterygii</taxon>
        <taxon>Neopterygii</taxon>
        <taxon>Teleostei</taxon>
        <taxon>Neoteleostei</taxon>
        <taxon>Acanthomorphata</taxon>
        <taxon>Carangaria</taxon>
        <taxon>Pleuronectiformes</taxon>
        <taxon>Pleuronectoidei</taxon>
        <taxon>Scophthalmidae</taxon>
        <taxon>Scophthalmus</taxon>
    </lineage>
</organism>